<dbReference type="EMBL" id="CAJB01000336">
    <property type="protein sequence ID" value="CCH79120.1"/>
    <property type="molecule type" value="Genomic_DNA"/>
</dbReference>
<sequence length="29" mass="3199">MAAGMANLLCENLRHTLATHSCRRMIGRA</sequence>
<reference evidence="1 2" key="1">
    <citation type="journal article" date="2013" name="ISME J.">
        <title>A metabolic model for members of the genus Tetrasphaera involved in enhanced biological phosphorus removal.</title>
        <authorList>
            <person name="Kristiansen R."/>
            <person name="Nguyen H.T.T."/>
            <person name="Saunders A.M."/>
            <person name="Nielsen J.L."/>
            <person name="Wimmer R."/>
            <person name="Le V.Q."/>
            <person name="McIlroy S.J."/>
            <person name="Petrovski S."/>
            <person name="Seviour R.J."/>
            <person name="Calteau A."/>
            <person name="Nielsen K.L."/>
            <person name="Nielsen P.H."/>
        </authorList>
    </citation>
    <scope>NUCLEOTIDE SEQUENCE [LARGE SCALE GENOMIC DNA]</scope>
    <source>
        <strain evidence="1 2">T1-X7</strain>
    </source>
</reference>
<evidence type="ECO:0000313" key="2">
    <source>
        <dbReference type="Proteomes" id="UP000035721"/>
    </source>
</evidence>
<evidence type="ECO:0000313" key="1">
    <source>
        <dbReference type="EMBL" id="CCH79120.1"/>
    </source>
</evidence>
<accession>A0A077M4S6</accession>
<dbReference type="STRING" id="1194083.BN12_4000012"/>
<comment type="caution">
    <text evidence="1">The sequence shown here is derived from an EMBL/GenBank/DDBJ whole genome shotgun (WGS) entry which is preliminary data.</text>
</comment>
<gene>
    <name evidence="1" type="ORF">BN12_4000012</name>
</gene>
<dbReference type="AlphaFoldDB" id="A0A077M4S6"/>
<organism evidence="1 2">
    <name type="scientific">Nostocoides japonicum T1-X7</name>
    <dbReference type="NCBI Taxonomy" id="1194083"/>
    <lineage>
        <taxon>Bacteria</taxon>
        <taxon>Bacillati</taxon>
        <taxon>Actinomycetota</taxon>
        <taxon>Actinomycetes</taxon>
        <taxon>Micrococcales</taxon>
        <taxon>Intrasporangiaceae</taxon>
        <taxon>Nostocoides</taxon>
    </lineage>
</organism>
<keyword evidence="2" id="KW-1185">Reference proteome</keyword>
<proteinExistence type="predicted"/>
<dbReference type="Proteomes" id="UP000035721">
    <property type="component" value="Unassembled WGS sequence"/>
</dbReference>
<protein>
    <submittedName>
        <fullName evidence="1">Uncharacterized protein</fullName>
    </submittedName>
</protein>
<name>A0A077M4S6_9MICO</name>